<evidence type="ECO:0000313" key="7">
    <source>
        <dbReference type="EMBL" id="CAI9298371.1"/>
    </source>
</evidence>
<evidence type="ECO:0000256" key="6">
    <source>
        <dbReference type="SAM" id="Phobius"/>
    </source>
</evidence>
<evidence type="ECO:0000256" key="2">
    <source>
        <dbReference type="ARBA" id="ARBA00022692"/>
    </source>
</evidence>
<keyword evidence="5" id="KW-0862">Zinc</keyword>
<feature type="transmembrane region" description="Helical" evidence="6">
    <location>
        <begin position="208"/>
        <end position="228"/>
    </location>
</feature>
<feature type="transmembrane region" description="Helical" evidence="6">
    <location>
        <begin position="234"/>
        <end position="257"/>
    </location>
</feature>
<keyword evidence="3 6" id="KW-1133">Transmembrane helix</keyword>
<feature type="transmembrane region" description="Helical" evidence="6">
    <location>
        <begin position="269"/>
        <end position="287"/>
    </location>
</feature>
<keyword evidence="2 6" id="KW-0812">Transmembrane</keyword>
<gene>
    <name evidence="7" type="ORF">LSALG_LOCUS37139</name>
</gene>
<feature type="transmembrane region" description="Helical" evidence="6">
    <location>
        <begin position="339"/>
        <end position="359"/>
    </location>
</feature>
<organism evidence="7 8">
    <name type="scientific">Lactuca saligna</name>
    <name type="common">Willowleaf lettuce</name>
    <dbReference type="NCBI Taxonomy" id="75948"/>
    <lineage>
        <taxon>Eukaryota</taxon>
        <taxon>Viridiplantae</taxon>
        <taxon>Streptophyta</taxon>
        <taxon>Embryophyta</taxon>
        <taxon>Tracheophyta</taxon>
        <taxon>Spermatophyta</taxon>
        <taxon>Magnoliopsida</taxon>
        <taxon>eudicotyledons</taxon>
        <taxon>Gunneridae</taxon>
        <taxon>Pentapetalae</taxon>
        <taxon>asterids</taxon>
        <taxon>campanulids</taxon>
        <taxon>Asterales</taxon>
        <taxon>Asteraceae</taxon>
        <taxon>Cichorioideae</taxon>
        <taxon>Cichorieae</taxon>
        <taxon>Lactucinae</taxon>
        <taxon>Lactuca</taxon>
    </lineage>
</organism>
<comment type="subcellular location">
    <subcellularLocation>
        <location evidence="1">Membrane</location>
        <topology evidence="1">Multi-pass membrane protein</topology>
    </subcellularLocation>
</comment>
<keyword evidence="4 6" id="KW-0472">Membrane</keyword>
<keyword evidence="8" id="KW-1185">Reference proteome</keyword>
<proteinExistence type="predicted"/>
<dbReference type="Proteomes" id="UP001177003">
    <property type="component" value="Chromosome 8"/>
</dbReference>
<accession>A0AA35ZTC0</accession>
<keyword evidence="5" id="KW-0479">Metal-binding</keyword>
<evidence type="ECO:0000313" key="8">
    <source>
        <dbReference type="Proteomes" id="UP001177003"/>
    </source>
</evidence>
<evidence type="ECO:0000256" key="3">
    <source>
        <dbReference type="ARBA" id="ARBA00022989"/>
    </source>
</evidence>
<feature type="binding site" evidence="5">
    <location>
        <position position="192"/>
    </location>
    <ligand>
        <name>Zn(2+)</name>
        <dbReference type="ChEBI" id="CHEBI:29105"/>
    </ligand>
</feature>
<feature type="binding site" evidence="5">
    <location>
        <position position="341"/>
    </location>
    <ligand>
        <name>Zn(2+)</name>
        <dbReference type="ChEBI" id="CHEBI:29105"/>
    </ligand>
</feature>
<dbReference type="AlphaFoldDB" id="A0AA35ZTC0"/>
<feature type="binding site" evidence="5">
    <location>
        <position position="337"/>
    </location>
    <ligand>
        <name>Zn(2+)</name>
        <dbReference type="ChEBI" id="CHEBI:29105"/>
    </ligand>
</feature>
<dbReference type="GO" id="GO:0009725">
    <property type="term" value="P:response to hormone"/>
    <property type="evidence" value="ECO:0007669"/>
    <property type="project" value="TreeGrafter"/>
</dbReference>
<dbReference type="EMBL" id="OX465084">
    <property type="protein sequence ID" value="CAI9298371.1"/>
    <property type="molecule type" value="Genomic_DNA"/>
</dbReference>
<dbReference type="GO" id="GO:0009744">
    <property type="term" value="P:response to sucrose"/>
    <property type="evidence" value="ECO:0007669"/>
    <property type="project" value="UniProtKB-ARBA"/>
</dbReference>
<sequence length="475" mass="54109">MNSNDGSVWKRRSKEICCDDDKSQLLVASNKKKNKNRNKKTVNQKTRTEYPLLRFEDLPEYMKDNEFILNYYRADWPLKQALFSLFRWHNETLNVWTHLIGFVVFVGLTITNVMHVPQVSQFLNLLTWSFPLGPGANASHNSIMDTPKLIDLKHESPLDMDIGPPLLAATRWPFFVFLGGSMFCLLSSSTCHLFGCHSHHLNLLLLQMDYVGITIMIITSFFPPIYYIFQCEPIWQFVYLGGITAMGVFTVITLLAPALSSGKFRSFRAFLFMGMGLFGLVPAVHAVVVNWHEPQRNGILAYETAMAVSYLTGTMFYISRIPERFKPGWFDLAGHSHQIFHCFVIMGALAHYGAALVFLEFRGQWSGWQQPPSHLPISCVVAACLDPLGSAFSLLFTFDCRSRPCAAFPLRPHRPRRLRRPLFHLSLQPLRTPEMISISHDNRNGGQHNNGSRRRFCVEDLDIFDGSGRQFCGCG</sequence>
<feature type="transmembrane region" description="Helical" evidence="6">
    <location>
        <begin position="95"/>
        <end position="116"/>
    </location>
</feature>
<evidence type="ECO:0000256" key="1">
    <source>
        <dbReference type="ARBA" id="ARBA00004141"/>
    </source>
</evidence>
<dbReference type="GO" id="GO:0046872">
    <property type="term" value="F:metal ion binding"/>
    <property type="evidence" value="ECO:0007669"/>
    <property type="project" value="UniProtKB-KW"/>
</dbReference>
<dbReference type="PANTHER" id="PTHR20855">
    <property type="entry name" value="ADIPOR/PROGESTIN RECEPTOR-RELATED"/>
    <property type="match status" value="1"/>
</dbReference>
<dbReference type="PANTHER" id="PTHR20855:SF142">
    <property type="entry name" value="HEPTAHELICAL TRANSMEMBRANE PROTEIN ADIPOR1-RELATED"/>
    <property type="match status" value="1"/>
</dbReference>
<feature type="transmembrane region" description="Helical" evidence="6">
    <location>
        <begin position="299"/>
        <end position="318"/>
    </location>
</feature>
<reference evidence="7" key="1">
    <citation type="submission" date="2023-04" db="EMBL/GenBank/DDBJ databases">
        <authorList>
            <person name="Vijverberg K."/>
            <person name="Xiong W."/>
            <person name="Schranz E."/>
        </authorList>
    </citation>
    <scope>NUCLEOTIDE SEQUENCE</scope>
</reference>
<feature type="transmembrane region" description="Helical" evidence="6">
    <location>
        <begin position="174"/>
        <end position="196"/>
    </location>
</feature>
<evidence type="ECO:0000256" key="4">
    <source>
        <dbReference type="ARBA" id="ARBA00023136"/>
    </source>
</evidence>
<evidence type="ECO:0000256" key="5">
    <source>
        <dbReference type="PIRSR" id="PIRSR604254-1"/>
    </source>
</evidence>
<protein>
    <recommendedName>
        <fullName evidence="9">Heptahelical transmembrane protein 1</fullName>
    </recommendedName>
</protein>
<evidence type="ECO:0008006" key="9">
    <source>
        <dbReference type="Google" id="ProtNLM"/>
    </source>
</evidence>
<dbReference type="GO" id="GO:0038023">
    <property type="term" value="F:signaling receptor activity"/>
    <property type="evidence" value="ECO:0007669"/>
    <property type="project" value="TreeGrafter"/>
</dbReference>
<dbReference type="Pfam" id="PF03006">
    <property type="entry name" value="HlyIII"/>
    <property type="match status" value="1"/>
</dbReference>
<name>A0AA35ZTC0_LACSI</name>
<dbReference type="InterPro" id="IPR004254">
    <property type="entry name" value="AdipoR/HlyIII-related"/>
</dbReference>
<dbReference type="GO" id="GO:0016020">
    <property type="term" value="C:membrane"/>
    <property type="evidence" value="ECO:0007669"/>
    <property type="project" value="UniProtKB-SubCell"/>
</dbReference>